<keyword evidence="1" id="KW-0132">Cell division</keyword>
<reference evidence="1 2" key="1">
    <citation type="submission" date="2016-10" db="EMBL/GenBank/DDBJ databases">
        <authorList>
            <person name="de Groot N.N."/>
        </authorList>
    </citation>
    <scope>NUCLEOTIDE SEQUENCE [LARGE SCALE GENOMIC DNA]</scope>
    <source>
        <strain evidence="1 2">DSM 15345</strain>
    </source>
</reference>
<dbReference type="Gene3D" id="3.30.160.880">
    <property type="entry name" value="Cell division protein ZapA protomer, N-terminal domain"/>
    <property type="match status" value="1"/>
</dbReference>
<dbReference type="Pfam" id="PF05164">
    <property type="entry name" value="ZapA"/>
    <property type="match status" value="1"/>
</dbReference>
<keyword evidence="1" id="KW-0131">Cell cycle</keyword>
<dbReference type="SUPFAM" id="SSF102829">
    <property type="entry name" value="Cell division protein ZapA-like"/>
    <property type="match status" value="1"/>
</dbReference>
<accession>A0A1H3YZL0</accession>
<evidence type="ECO:0000313" key="2">
    <source>
        <dbReference type="Proteomes" id="UP000198703"/>
    </source>
</evidence>
<proteinExistence type="predicted"/>
<dbReference type="InterPro" id="IPR007838">
    <property type="entry name" value="Cell_div_ZapA-like"/>
</dbReference>
<dbReference type="GO" id="GO:0051301">
    <property type="term" value="P:cell division"/>
    <property type="evidence" value="ECO:0007669"/>
    <property type="project" value="UniProtKB-KW"/>
</dbReference>
<protein>
    <submittedName>
        <fullName evidence="1">Cell division protein ZapA</fullName>
    </submittedName>
</protein>
<dbReference type="EMBL" id="FNQM01000003">
    <property type="protein sequence ID" value="SEA16494.1"/>
    <property type="molecule type" value="Genomic_DNA"/>
</dbReference>
<dbReference type="STRING" id="89524.SAMN05444370_103302"/>
<sequence length="94" mass="9697">MATLDVSVGGRSYQLACEDGQEKRLAELARVVDAELRALAAQIGAVGEARLLLMAALVLADRLSDAETAAAPEDFSGIDAATARLERLVADAGA</sequence>
<dbReference type="AlphaFoldDB" id="A0A1H3YZL0"/>
<keyword evidence="2" id="KW-1185">Reference proteome</keyword>
<dbReference type="RefSeq" id="WP_093250814.1">
    <property type="nucleotide sequence ID" value="NZ_FNQM01000003.1"/>
</dbReference>
<dbReference type="OrthoDB" id="9797575at2"/>
<organism evidence="1 2">
    <name type="scientific">Rubrimonas cliftonensis</name>
    <dbReference type="NCBI Taxonomy" id="89524"/>
    <lineage>
        <taxon>Bacteria</taxon>
        <taxon>Pseudomonadati</taxon>
        <taxon>Pseudomonadota</taxon>
        <taxon>Alphaproteobacteria</taxon>
        <taxon>Rhodobacterales</taxon>
        <taxon>Paracoccaceae</taxon>
        <taxon>Rubrimonas</taxon>
    </lineage>
</organism>
<dbReference type="InterPro" id="IPR036192">
    <property type="entry name" value="Cell_div_ZapA-like_sf"/>
</dbReference>
<evidence type="ECO:0000313" key="1">
    <source>
        <dbReference type="EMBL" id="SEA16494.1"/>
    </source>
</evidence>
<dbReference type="Proteomes" id="UP000198703">
    <property type="component" value="Unassembled WGS sequence"/>
</dbReference>
<name>A0A1H3YZL0_9RHOB</name>
<gene>
    <name evidence="1" type="ORF">SAMN05444370_103302</name>
</gene>
<dbReference type="InterPro" id="IPR042233">
    <property type="entry name" value="Cell_div_ZapA_N"/>
</dbReference>